<organism evidence="1 2">
    <name type="scientific">Absidia repens</name>
    <dbReference type="NCBI Taxonomy" id="90262"/>
    <lineage>
        <taxon>Eukaryota</taxon>
        <taxon>Fungi</taxon>
        <taxon>Fungi incertae sedis</taxon>
        <taxon>Mucoromycota</taxon>
        <taxon>Mucoromycotina</taxon>
        <taxon>Mucoromycetes</taxon>
        <taxon>Mucorales</taxon>
        <taxon>Cunninghamellaceae</taxon>
        <taxon>Absidia</taxon>
    </lineage>
</organism>
<proteinExistence type="predicted"/>
<accession>A0A1X2IBI0</accession>
<dbReference type="InterPro" id="IPR043154">
    <property type="entry name" value="Sec-1-like_dom1"/>
</dbReference>
<dbReference type="AlphaFoldDB" id="A0A1X2IBI0"/>
<dbReference type="Proteomes" id="UP000193560">
    <property type="component" value="Unassembled WGS sequence"/>
</dbReference>
<dbReference type="Gene3D" id="3.40.50.2060">
    <property type="match status" value="1"/>
</dbReference>
<comment type="caution">
    <text evidence="1">The sequence shown here is derived from an EMBL/GenBank/DDBJ whole genome shotgun (WGS) entry which is preliminary data.</text>
</comment>
<dbReference type="SUPFAM" id="SSF56815">
    <property type="entry name" value="Sec1/munc18-like (SM) proteins"/>
    <property type="match status" value="1"/>
</dbReference>
<gene>
    <name evidence="1" type="ORF">BCR42DRAFT_74663</name>
</gene>
<evidence type="ECO:0000313" key="1">
    <source>
        <dbReference type="EMBL" id="ORZ12621.1"/>
    </source>
</evidence>
<reference evidence="1 2" key="1">
    <citation type="submission" date="2016-07" db="EMBL/GenBank/DDBJ databases">
        <title>Pervasive Adenine N6-methylation of Active Genes in Fungi.</title>
        <authorList>
            <consortium name="DOE Joint Genome Institute"/>
            <person name="Mondo S.J."/>
            <person name="Dannebaum R.O."/>
            <person name="Kuo R.C."/>
            <person name="Labutti K."/>
            <person name="Haridas S."/>
            <person name="Kuo A."/>
            <person name="Salamov A."/>
            <person name="Ahrendt S.R."/>
            <person name="Lipzen A."/>
            <person name="Sullivan W."/>
            <person name="Andreopoulos W.B."/>
            <person name="Clum A."/>
            <person name="Lindquist E."/>
            <person name="Daum C."/>
            <person name="Ramamoorthy G.K."/>
            <person name="Gryganskyi A."/>
            <person name="Culley D."/>
            <person name="Magnuson J.K."/>
            <person name="James T.Y."/>
            <person name="O'Malley M.A."/>
            <person name="Stajich J.E."/>
            <person name="Spatafora J.W."/>
            <person name="Visel A."/>
            <person name="Grigoriev I.V."/>
        </authorList>
    </citation>
    <scope>NUCLEOTIDE SEQUENCE [LARGE SCALE GENOMIC DNA]</scope>
    <source>
        <strain evidence="1 2">NRRL 1336</strain>
    </source>
</reference>
<dbReference type="STRING" id="90262.A0A1X2IBI0"/>
<dbReference type="EMBL" id="MCGE01000018">
    <property type="protein sequence ID" value="ORZ12621.1"/>
    <property type="molecule type" value="Genomic_DNA"/>
</dbReference>
<sequence length="85" mass="9606">MSGLIEITRKRLMDAIKGVQPPGKWKIVVVDSKSIEILNASCKMYDILEENVTCMYSLLDQKTVTRVMQYESGTSTNSFIIGKYP</sequence>
<keyword evidence="2" id="KW-1185">Reference proteome</keyword>
<name>A0A1X2IBI0_9FUNG</name>
<dbReference type="InterPro" id="IPR036045">
    <property type="entry name" value="Sec1-like_sf"/>
</dbReference>
<dbReference type="OrthoDB" id="2228at2759"/>
<protein>
    <submittedName>
        <fullName evidence="1">Uncharacterized protein</fullName>
    </submittedName>
</protein>
<evidence type="ECO:0000313" key="2">
    <source>
        <dbReference type="Proteomes" id="UP000193560"/>
    </source>
</evidence>